<organism evidence="9 10">
    <name type="scientific">Aspergillus cavernicola</name>
    <dbReference type="NCBI Taxonomy" id="176166"/>
    <lineage>
        <taxon>Eukaryota</taxon>
        <taxon>Fungi</taxon>
        <taxon>Dikarya</taxon>
        <taxon>Ascomycota</taxon>
        <taxon>Pezizomycotina</taxon>
        <taxon>Eurotiomycetes</taxon>
        <taxon>Eurotiomycetidae</taxon>
        <taxon>Eurotiales</taxon>
        <taxon>Aspergillaceae</taxon>
        <taxon>Aspergillus</taxon>
        <taxon>Aspergillus subgen. Nidulantes</taxon>
    </lineage>
</organism>
<evidence type="ECO:0000256" key="6">
    <source>
        <dbReference type="ARBA" id="ARBA00023242"/>
    </source>
</evidence>
<feature type="region of interest" description="Disordered" evidence="7">
    <location>
        <begin position="72"/>
        <end position="111"/>
    </location>
</feature>
<dbReference type="InterPro" id="IPR051439">
    <property type="entry name" value="XlnR/Xlr1"/>
</dbReference>
<keyword evidence="5" id="KW-0804">Transcription</keyword>
<feature type="region of interest" description="Disordered" evidence="7">
    <location>
        <begin position="1"/>
        <end position="29"/>
    </location>
</feature>
<dbReference type="InterPro" id="IPR007219">
    <property type="entry name" value="XnlR_reg_dom"/>
</dbReference>
<evidence type="ECO:0000256" key="7">
    <source>
        <dbReference type="SAM" id="MobiDB-lite"/>
    </source>
</evidence>
<evidence type="ECO:0000256" key="1">
    <source>
        <dbReference type="ARBA" id="ARBA00022723"/>
    </source>
</evidence>
<dbReference type="CDD" id="cd12148">
    <property type="entry name" value="fungal_TF_MHR"/>
    <property type="match status" value="1"/>
</dbReference>
<dbReference type="EMBL" id="JBFXLS010000004">
    <property type="protein sequence ID" value="KAL2833269.1"/>
    <property type="molecule type" value="Genomic_DNA"/>
</dbReference>
<dbReference type="InterPro" id="IPR001138">
    <property type="entry name" value="Zn2Cys6_DnaBD"/>
</dbReference>
<dbReference type="Proteomes" id="UP001610335">
    <property type="component" value="Unassembled WGS sequence"/>
</dbReference>
<sequence>MGESGSNKSQENVPHDTLPPKAKRPRRTRSRIACDRCHAQHARCDRVFPCSRCVVQGIRCDFTRALRKRGRIPKQDSPGWARLEGIDSPPSMESGSSDGQSTTSSAVLGVQTPERSQKSLFSLGDMTLFSSPGVDDPSSLQSTEWPTQEVGTEVDVMELLFAQNLPLPLNGVFEGTGLHGDPSSLELLNSADFAGHGAFAVPGMGAQSAPGPKEPISTLRYPVLQPLMSFVESTLSQGLACGLLDLYFTSAFPTHMHPVCHHIHCYVLRKTSFLSEKNPRPSSPALLASMLWVAALDDRALSLPISPRYRKKICHFLSSLTIQLLKPLTYTPPVERDESLNNFESFSSFAHHSYATNDNQDLRGSTGSLDDAITYIHIASIISASEQKAASMRWWYAAFSLAKELKLNREIEAIPGINSQEENQSAPVEGFLDYSASAQQILNCVCSQSHGSTLPVIEEQREERRRVWWLLYIMDRQLALCYNRPLILLDSESKALLLPLEEEEWQAGRIHSNSPNFNGPQCLAAGHKNMRRIFPDLTFHDHSIFGFFLPLMVILGQLVDLNQIKNHPLIGAGILGKEAWNAQFHEVLRQLDVYEASLNAYTTAATELGTSTPSEPSQPTTNPSVSQTNWLTQMVRSYALYYVHVLHILLNGKWDPVSLIEDKDFWTSSPSFASTVSHALSAAGAVKQILKFDPDVSFMPDFFGIQLLQGSFYFLLMVERLQEKAGEAFLGACEIMIRATESCIVTLNTEYQRNFCRIMRSAVAQARGRPVNHAEIRRRHRAVLALYRWTGTGTGLAL</sequence>
<gene>
    <name evidence="9" type="ORF">BDW59DRAFT_168978</name>
</gene>
<keyword evidence="2" id="KW-0862">Zinc</keyword>
<dbReference type="Pfam" id="PF04082">
    <property type="entry name" value="Fungal_trans"/>
    <property type="match status" value="1"/>
</dbReference>
<keyword evidence="3" id="KW-0805">Transcription regulation</keyword>
<dbReference type="CDD" id="cd00067">
    <property type="entry name" value="GAL4"/>
    <property type="match status" value="1"/>
</dbReference>
<reference evidence="9 10" key="1">
    <citation type="submission" date="2024-07" db="EMBL/GenBank/DDBJ databases">
        <title>Section-level genome sequencing and comparative genomics of Aspergillus sections Usti and Cavernicolus.</title>
        <authorList>
            <consortium name="Lawrence Berkeley National Laboratory"/>
            <person name="Nybo J.L."/>
            <person name="Vesth T.C."/>
            <person name="Theobald S."/>
            <person name="Frisvad J.C."/>
            <person name="Larsen T.O."/>
            <person name="Kjaerboelling I."/>
            <person name="Rothschild-Mancinelli K."/>
            <person name="Lyhne E.K."/>
            <person name="Kogle M.E."/>
            <person name="Barry K."/>
            <person name="Clum A."/>
            <person name="Na H."/>
            <person name="Ledsgaard L."/>
            <person name="Lin J."/>
            <person name="Lipzen A."/>
            <person name="Kuo A."/>
            <person name="Riley R."/>
            <person name="Mondo S."/>
            <person name="LaButti K."/>
            <person name="Haridas S."/>
            <person name="Pangalinan J."/>
            <person name="Salamov A.A."/>
            <person name="Simmons B.A."/>
            <person name="Magnuson J.K."/>
            <person name="Chen J."/>
            <person name="Drula E."/>
            <person name="Henrissat B."/>
            <person name="Wiebenga A."/>
            <person name="Lubbers R.J."/>
            <person name="Gomes A.C."/>
            <person name="Makela M.R."/>
            <person name="Stajich J."/>
            <person name="Grigoriev I.V."/>
            <person name="Mortensen U.H."/>
            <person name="De vries R.P."/>
            <person name="Baker S.E."/>
            <person name="Andersen M.R."/>
        </authorList>
    </citation>
    <scope>NUCLEOTIDE SEQUENCE [LARGE SCALE GENOMIC DNA]</scope>
    <source>
        <strain evidence="9 10">CBS 600.67</strain>
    </source>
</reference>
<name>A0ABR4IZT3_9EURO</name>
<accession>A0ABR4IZT3</accession>
<evidence type="ECO:0000313" key="9">
    <source>
        <dbReference type="EMBL" id="KAL2833269.1"/>
    </source>
</evidence>
<keyword evidence="4" id="KW-0238">DNA-binding</keyword>
<dbReference type="PANTHER" id="PTHR47663:SF2">
    <property type="entry name" value="ARABINOLYTIC TRANSCRIPTIONAL ACTIVATOR ARAR-RELATED"/>
    <property type="match status" value="1"/>
</dbReference>
<feature type="compositionally biased region" description="Polar residues" evidence="7">
    <location>
        <begin position="1"/>
        <end position="12"/>
    </location>
</feature>
<evidence type="ECO:0000259" key="8">
    <source>
        <dbReference type="PROSITE" id="PS50048"/>
    </source>
</evidence>
<evidence type="ECO:0000256" key="2">
    <source>
        <dbReference type="ARBA" id="ARBA00022833"/>
    </source>
</evidence>
<dbReference type="PANTHER" id="PTHR47663">
    <property type="entry name" value="XYLANOLYTIC TRANSCRIPTIONAL ACTIVATOR XLNR-RELATED"/>
    <property type="match status" value="1"/>
</dbReference>
<dbReference type="InterPro" id="IPR036864">
    <property type="entry name" value="Zn2-C6_fun-type_DNA-bd_sf"/>
</dbReference>
<dbReference type="PROSITE" id="PS00463">
    <property type="entry name" value="ZN2_CY6_FUNGAL_1"/>
    <property type="match status" value="1"/>
</dbReference>
<evidence type="ECO:0000256" key="3">
    <source>
        <dbReference type="ARBA" id="ARBA00023015"/>
    </source>
</evidence>
<evidence type="ECO:0000313" key="10">
    <source>
        <dbReference type="Proteomes" id="UP001610335"/>
    </source>
</evidence>
<comment type="caution">
    <text evidence="9">The sequence shown here is derived from an EMBL/GenBank/DDBJ whole genome shotgun (WGS) entry which is preliminary data.</text>
</comment>
<protein>
    <submittedName>
        <fullName evidence="9">Fungal-specific transcription factor domain-containing protein</fullName>
    </submittedName>
</protein>
<dbReference type="SMART" id="SM00066">
    <property type="entry name" value="GAL4"/>
    <property type="match status" value="1"/>
</dbReference>
<dbReference type="SUPFAM" id="SSF57701">
    <property type="entry name" value="Zn2/Cys6 DNA-binding domain"/>
    <property type="match status" value="1"/>
</dbReference>
<dbReference type="Pfam" id="PF00172">
    <property type="entry name" value="Zn_clus"/>
    <property type="match status" value="1"/>
</dbReference>
<evidence type="ECO:0000256" key="5">
    <source>
        <dbReference type="ARBA" id="ARBA00023163"/>
    </source>
</evidence>
<dbReference type="Gene3D" id="4.10.240.10">
    <property type="entry name" value="Zn(2)-C6 fungal-type DNA-binding domain"/>
    <property type="match status" value="1"/>
</dbReference>
<dbReference type="PROSITE" id="PS50048">
    <property type="entry name" value="ZN2_CY6_FUNGAL_2"/>
    <property type="match status" value="1"/>
</dbReference>
<keyword evidence="6" id="KW-0539">Nucleus</keyword>
<evidence type="ECO:0000256" key="4">
    <source>
        <dbReference type="ARBA" id="ARBA00023125"/>
    </source>
</evidence>
<keyword evidence="10" id="KW-1185">Reference proteome</keyword>
<proteinExistence type="predicted"/>
<feature type="domain" description="Zn(2)-C6 fungal-type" evidence="8">
    <location>
        <begin position="33"/>
        <end position="62"/>
    </location>
</feature>
<keyword evidence="1" id="KW-0479">Metal-binding</keyword>
<dbReference type="SMART" id="SM00906">
    <property type="entry name" value="Fungal_trans"/>
    <property type="match status" value="1"/>
</dbReference>
<feature type="compositionally biased region" description="Low complexity" evidence="7">
    <location>
        <begin position="94"/>
        <end position="105"/>
    </location>
</feature>